<feature type="binding site" evidence="10">
    <location>
        <position position="101"/>
    </location>
    <ligand>
        <name>Mg(2+)</name>
        <dbReference type="ChEBI" id="CHEBI:18420"/>
        <label>1</label>
        <note>catalytic</note>
    </ligand>
</feature>
<evidence type="ECO:0000256" key="2">
    <source>
        <dbReference type="ARBA" id="ARBA00001946"/>
    </source>
</evidence>
<proteinExistence type="inferred from homology"/>
<keyword evidence="6 11" id="KW-0378">Hydrolase</keyword>
<dbReference type="GO" id="GO:0006020">
    <property type="term" value="P:inositol metabolic process"/>
    <property type="evidence" value="ECO:0007669"/>
    <property type="project" value="TreeGrafter"/>
</dbReference>
<dbReference type="GO" id="GO:0004401">
    <property type="term" value="F:histidinol-phosphatase activity"/>
    <property type="evidence" value="ECO:0007669"/>
    <property type="project" value="UniProtKB-EC"/>
</dbReference>
<evidence type="ECO:0000256" key="10">
    <source>
        <dbReference type="PIRSR" id="PIRSR600760-2"/>
    </source>
</evidence>
<dbReference type="InterPro" id="IPR000760">
    <property type="entry name" value="Inositol_monophosphatase-like"/>
</dbReference>
<evidence type="ECO:0000256" key="5">
    <source>
        <dbReference type="ARBA" id="ARBA00022723"/>
    </source>
</evidence>
<dbReference type="AlphaFoldDB" id="A0A1V9AAA7"/>
<feature type="binding site" evidence="10">
    <location>
        <position position="78"/>
    </location>
    <ligand>
        <name>Mg(2+)</name>
        <dbReference type="ChEBI" id="CHEBI:18420"/>
        <label>1</label>
        <note>catalytic</note>
    </ligand>
</feature>
<evidence type="ECO:0000256" key="7">
    <source>
        <dbReference type="ARBA" id="ARBA00022842"/>
    </source>
</evidence>
<dbReference type="InterPro" id="IPR020583">
    <property type="entry name" value="Inositol_monoP_metal-BS"/>
</dbReference>
<dbReference type="EMBL" id="MWIH01000003">
    <property type="protein sequence ID" value="OQO93998.1"/>
    <property type="molecule type" value="Genomic_DNA"/>
</dbReference>
<feature type="binding site" evidence="10">
    <location>
        <position position="99"/>
    </location>
    <ligand>
        <name>Mg(2+)</name>
        <dbReference type="ChEBI" id="CHEBI:18420"/>
        <label>1</label>
        <note>catalytic</note>
    </ligand>
</feature>
<dbReference type="PANTHER" id="PTHR20854:SF4">
    <property type="entry name" value="INOSITOL-1-MONOPHOSPHATASE-RELATED"/>
    <property type="match status" value="1"/>
</dbReference>
<evidence type="ECO:0000256" key="3">
    <source>
        <dbReference type="ARBA" id="ARBA00004970"/>
    </source>
</evidence>
<comment type="pathway">
    <text evidence="3">Amino-acid biosynthesis; L-histidine biosynthesis; L-histidine from 5-phospho-alpha-D-ribose 1-diphosphate: step 8/9.</text>
</comment>
<evidence type="ECO:0000256" key="4">
    <source>
        <dbReference type="ARBA" id="ARBA00009759"/>
    </source>
</evidence>
<reference evidence="12 13" key="1">
    <citation type="submission" date="2017-02" db="EMBL/GenBank/DDBJ databases">
        <title>Draft genome of Saccharomonospora sp. 154.</title>
        <authorList>
            <person name="Alonso-Carmona G.S."/>
            <person name="De La Haba R."/>
            <person name="Vera-Gargallo B."/>
            <person name="Sandoval-Trujillo A.H."/>
            <person name="Ramirez-Duran N."/>
            <person name="Ventosa A."/>
        </authorList>
    </citation>
    <scope>NUCLEOTIDE SEQUENCE [LARGE SCALE GENOMIC DNA]</scope>
    <source>
        <strain evidence="12 13">LRS4.154</strain>
    </source>
</reference>
<dbReference type="CDD" id="cd01639">
    <property type="entry name" value="IMPase"/>
    <property type="match status" value="1"/>
</dbReference>
<dbReference type="Proteomes" id="UP000192591">
    <property type="component" value="Unassembled WGS sequence"/>
</dbReference>
<dbReference type="PROSITE" id="PS00629">
    <property type="entry name" value="IMP_1"/>
    <property type="match status" value="1"/>
</dbReference>
<dbReference type="GO" id="GO:0007165">
    <property type="term" value="P:signal transduction"/>
    <property type="evidence" value="ECO:0007669"/>
    <property type="project" value="TreeGrafter"/>
</dbReference>
<evidence type="ECO:0000256" key="11">
    <source>
        <dbReference type="RuleBase" id="RU364068"/>
    </source>
</evidence>
<evidence type="ECO:0000313" key="12">
    <source>
        <dbReference type="EMBL" id="OQO93998.1"/>
    </source>
</evidence>
<evidence type="ECO:0000256" key="9">
    <source>
        <dbReference type="ARBA" id="ARBA00053547"/>
    </source>
</evidence>
<dbReference type="FunFam" id="3.30.540.10:FF:000003">
    <property type="entry name" value="Inositol-1-monophosphatase"/>
    <property type="match status" value="1"/>
</dbReference>
<gene>
    <name evidence="12" type="ORF">B1813_05685</name>
</gene>
<dbReference type="InterPro" id="IPR033942">
    <property type="entry name" value="IMPase"/>
</dbReference>
<dbReference type="InterPro" id="IPR020550">
    <property type="entry name" value="Inositol_monophosphatase_CS"/>
</dbReference>
<sequence length="278" mass="28798">MGADELDYEALTATAEQVAAEAAELVRDAYDSMLAGHEVAVDTKSSETDVVTATDTASERLIRSHLARVRPGDAVLGEEEGGLAATAQAGDARVTWVVDPIDGTVNFLYGLPWFAVSVAAQVDGVSVAGAVVEPVSGRRWTATLGGGARLDGHPLRVSRPERLDVALLATGFAYTAQRRARQAAVAARLLSGVRDIRRHGSAALDLCAVGAGWVDAYVEHGLQRWDWAAGALVAAEAGAVVRLPGEDAALGEDATLASAPSVAEPLRALLLESGIADV</sequence>
<dbReference type="GO" id="GO:0046854">
    <property type="term" value="P:phosphatidylinositol phosphate biosynthetic process"/>
    <property type="evidence" value="ECO:0007669"/>
    <property type="project" value="InterPro"/>
</dbReference>
<name>A0A1V9AAA7_SACPI</name>
<dbReference type="GO" id="GO:0046872">
    <property type="term" value="F:metal ion binding"/>
    <property type="evidence" value="ECO:0007669"/>
    <property type="project" value="UniProtKB-KW"/>
</dbReference>
<dbReference type="Gene3D" id="3.30.540.10">
    <property type="entry name" value="Fructose-1,6-Bisphosphatase, subunit A, domain 1"/>
    <property type="match status" value="1"/>
</dbReference>
<organism evidence="12 13">
    <name type="scientific">Saccharomonospora piscinae</name>
    <dbReference type="NCBI Taxonomy" id="687388"/>
    <lineage>
        <taxon>Bacteria</taxon>
        <taxon>Bacillati</taxon>
        <taxon>Actinomycetota</taxon>
        <taxon>Actinomycetes</taxon>
        <taxon>Pseudonocardiales</taxon>
        <taxon>Pseudonocardiaceae</taxon>
        <taxon>Saccharomonospora</taxon>
    </lineage>
</organism>
<accession>A0A1V9AAA7</accession>
<dbReference type="EC" id="3.1.3.25" evidence="11"/>
<protein>
    <recommendedName>
        <fullName evidence="11">Inositol-1-monophosphatase</fullName>
        <ecNumber evidence="11">3.1.3.25</ecNumber>
    </recommendedName>
</protein>
<dbReference type="Gene3D" id="3.40.190.80">
    <property type="match status" value="1"/>
</dbReference>
<comment type="cofactor">
    <cofactor evidence="2 10 11">
        <name>Mg(2+)</name>
        <dbReference type="ChEBI" id="CHEBI:18420"/>
    </cofactor>
</comment>
<feature type="binding site" evidence="10">
    <location>
        <position position="102"/>
    </location>
    <ligand>
        <name>Mg(2+)</name>
        <dbReference type="ChEBI" id="CHEBI:18420"/>
        <label>1</label>
        <note>catalytic</note>
    </ligand>
</feature>
<comment type="caution">
    <text evidence="12">The sequence shown here is derived from an EMBL/GenBank/DDBJ whole genome shotgun (WGS) entry which is preliminary data.</text>
</comment>
<dbReference type="SUPFAM" id="SSF56655">
    <property type="entry name" value="Carbohydrate phosphatase"/>
    <property type="match status" value="1"/>
</dbReference>
<evidence type="ECO:0000256" key="6">
    <source>
        <dbReference type="ARBA" id="ARBA00022801"/>
    </source>
</evidence>
<dbReference type="Pfam" id="PF00459">
    <property type="entry name" value="Inositol_P"/>
    <property type="match status" value="1"/>
</dbReference>
<dbReference type="STRING" id="1962155.B1813_05685"/>
<comment type="function">
    <text evidence="9">Catalyzes the dephosphorylation of histidinol-phosphate to histidinol, the direct precursor of histidine.</text>
</comment>
<keyword evidence="7 10" id="KW-0460">Magnesium</keyword>
<comment type="catalytic activity">
    <reaction evidence="8">
        <text>L-histidinol phosphate + H2O = L-histidinol + phosphate</text>
        <dbReference type="Rhea" id="RHEA:14465"/>
        <dbReference type="ChEBI" id="CHEBI:15377"/>
        <dbReference type="ChEBI" id="CHEBI:43474"/>
        <dbReference type="ChEBI" id="CHEBI:57699"/>
        <dbReference type="ChEBI" id="CHEBI:57980"/>
        <dbReference type="EC" id="3.1.3.15"/>
    </reaction>
</comment>
<comment type="catalytic activity">
    <reaction evidence="1 11">
        <text>a myo-inositol phosphate + H2O = myo-inositol + phosphate</text>
        <dbReference type="Rhea" id="RHEA:24056"/>
        <dbReference type="ChEBI" id="CHEBI:15377"/>
        <dbReference type="ChEBI" id="CHEBI:17268"/>
        <dbReference type="ChEBI" id="CHEBI:43474"/>
        <dbReference type="ChEBI" id="CHEBI:84139"/>
        <dbReference type="EC" id="3.1.3.25"/>
    </reaction>
</comment>
<evidence type="ECO:0000256" key="1">
    <source>
        <dbReference type="ARBA" id="ARBA00001033"/>
    </source>
</evidence>
<dbReference type="GO" id="GO:0008934">
    <property type="term" value="F:inositol monophosphate 1-phosphatase activity"/>
    <property type="evidence" value="ECO:0007669"/>
    <property type="project" value="InterPro"/>
</dbReference>
<dbReference type="PANTHER" id="PTHR20854">
    <property type="entry name" value="INOSITOL MONOPHOSPHATASE"/>
    <property type="match status" value="1"/>
</dbReference>
<evidence type="ECO:0000256" key="8">
    <source>
        <dbReference type="ARBA" id="ARBA00049158"/>
    </source>
</evidence>
<keyword evidence="13" id="KW-1185">Reference proteome</keyword>
<comment type="similarity">
    <text evidence="4 11">Belongs to the inositol monophosphatase superfamily.</text>
</comment>
<feature type="binding site" evidence="10">
    <location>
        <position position="226"/>
    </location>
    <ligand>
        <name>Mg(2+)</name>
        <dbReference type="ChEBI" id="CHEBI:18420"/>
        <label>1</label>
        <note>catalytic</note>
    </ligand>
</feature>
<evidence type="ECO:0000313" key="13">
    <source>
        <dbReference type="Proteomes" id="UP000192591"/>
    </source>
</evidence>
<dbReference type="PROSITE" id="PS00630">
    <property type="entry name" value="IMP_2"/>
    <property type="match status" value="1"/>
</dbReference>
<dbReference type="PRINTS" id="PR00377">
    <property type="entry name" value="IMPHPHTASES"/>
</dbReference>
<keyword evidence="5 10" id="KW-0479">Metal-binding</keyword>